<feature type="transmembrane region" description="Helical" evidence="7">
    <location>
        <begin position="93"/>
        <end position="111"/>
    </location>
</feature>
<evidence type="ECO:0000256" key="1">
    <source>
        <dbReference type="ARBA" id="ARBA00004141"/>
    </source>
</evidence>
<dbReference type="PANTHER" id="PTHR46285:SF7">
    <property type="entry name" value="OS06G0238900 PROTEIN"/>
    <property type="match status" value="1"/>
</dbReference>
<evidence type="ECO:0000256" key="2">
    <source>
        <dbReference type="ARBA" id="ARBA00006948"/>
    </source>
</evidence>
<reference evidence="8 9" key="1">
    <citation type="submission" date="2024-01" db="EMBL/GenBank/DDBJ databases">
        <title>The genomes of 5 underutilized Papilionoideae crops provide insights into root nodulation and disease resistance.</title>
        <authorList>
            <person name="Yuan L."/>
        </authorList>
    </citation>
    <scope>NUCLEOTIDE SEQUENCE [LARGE SCALE GENOMIC DNA]</scope>
    <source>
        <strain evidence="8">LY-2023</strain>
        <tissue evidence="8">Leaf</tissue>
    </source>
</reference>
<keyword evidence="4 7" id="KW-1133">Transmembrane helix</keyword>
<gene>
    <name evidence="8" type="ORF">RJT34_16155</name>
</gene>
<feature type="transmembrane region" description="Helical" evidence="7">
    <location>
        <begin position="123"/>
        <end position="142"/>
    </location>
</feature>
<feature type="transmembrane region" description="Helical" evidence="7">
    <location>
        <begin position="154"/>
        <end position="178"/>
    </location>
</feature>
<comment type="subcellular location">
    <subcellularLocation>
        <location evidence="1">Membrane</location>
        <topology evidence="1">Multi-pass membrane protein</topology>
    </subcellularLocation>
</comment>
<feature type="transmembrane region" description="Helical" evidence="7">
    <location>
        <begin position="33"/>
        <end position="53"/>
    </location>
</feature>
<protein>
    <submittedName>
        <fullName evidence="8">Uncharacterized protein</fullName>
    </submittedName>
</protein>
<feature type="transmembrane region" description="Helical" evidence="7">
    <location>
        <begin position="65"/>
        <end position="87"/>
    </location>
</feature>
<name>A0AAN9J6P1_CLITE</name>
<dbReference type="Pfam" id="PF04819">
    <property type="entry name" value="DUF716"/>
    <property type="match status" value="1"/>
</dbReference>
<accession>A0AAN9J6P1</accession>
<dbReference type="Proteomes" id="UP001359559">
    <property type="component" value="Unassembled WGS sequence"/>
</dbReference>
<evidence type="ECO:0000313" key="8">
    <source>
        <dbReference type="EMBL" id="KAK7293292.1"/>
    </source>
</evidence>
<keyword evidence="5 7" id="KW-0472">Membrane</keyword>
<dbReference type="AlphaFoldDB" id="A0AAN9J6P1"/>
<dbReference type="PANTHER" id="PTHR46285">
    <property type="entry name" value="PROTEINASE INHIBITOR I4, SERPIN (DUF716)-RELATED"/>
    <property type="match status" value="1"/>
</dbReference>
<keyword evidence="9" id="KW-1185">Reference proteome</keyword>
<organism evidence="8 9">
    <name type="scientific">Clitoria ternatea</name>
    <name type="common">Butterfly pea</name>
    <dbReference type="NCBI Taxonomy" id="43366"/>
    <lineage>
        <taxon>Eukaryota</taxon>
        <taxon>Viridiplantae</taxon>
        <taxon>Streptophyta</taxon>
        <taxon>Embryophyta</taxon>
        <taxon>Tracheophyta</taxon>
        <taxon>Spermatophyta</taxon>
        <taxon>Magnoliopsida</taxon>
        <taxon>eudicotyledons</taxon>
        <taxon>Gunneridae</taxon>
        <taxon>Pentapetalae</taxon>
        <taxon>rosids</taxon>
        <taxon>fabids</taxon>
        <taxon>Fabales</taxon>
        <taxon>Fabaceae</taxon>
        <taxon>Papilionoideae</taxon>
        <taxon>50 kb inversion clade</taxon>
        <taxon>NPAAA clade</taxon>
        <taxon>indigoferoid/millettioid clade</taxon>
        <taxon>Phaseoleae</taxon>
        <taxon>Clitoria</taxon>
    </lineage>
</organism>
<dbReference type="InterPro" id="IPR006904">
    <property type="entry name" value="DUF716"/>
</dbReference>
<comment type="caution">
    <text evidence="8">The sequence shown here is derived from an EMBL/GenBank/DDBJ whole genome shotgun (WGS) entry which is preliminary data.</text>
</comment>
<comment type="similarity">
    <text evidence="2">Belongs to the TMEM45 family.</text>
</comment>
<evidence type="ECO:0000256" key="3">
    <source>
        <dbReference type="ARBA" id="ARBA00022692"/>
    </source>
</evidence>
<dbReference type="GO" id="GO:0016020">
    <property type="term" value="C:membrane"/>
    <property type="evidence" value="ECO:0007669"/>
    <property type="project" value="UniProtKB-SubCell"/>
</dbReference>
<proteinExistence type="inferred from homology"/>
<dbReference type="EMBL" id="JAYKXN010000004">
    <property type="protein sequence ID" value="KAK7293292.1"/>
    <property type="molecule type" value="Genomic_DNA"/>
</dbReference>
<sequence length="292" mass="31762">MGLFPFLLGGTGFILIGAHEAHLHAKPISSSPSSLPCIVLSSLFIINSTVSLFNAHNSNDAVGTALQLQLLSMAFIFLFYSLLPYILPHPSPLSDLVAAFAFAEEFLLFHLQRKDPTGVENRYYDLLLVPIGICLFCTLLHLKSPTSSLPKLGRAIGLILHGTWFLQMGLSLFSSWVASGCSSHQVSRGNYTMRCKGHPEYHRARAIATLQFNCHLALMVLLFVVIFSVAGGGTDDSSNMYAPIGAELKPFDNSANFSLDSEDDEEEEVKATSHKPIIVERGADGNASHPLT</sequence>
<evidence type="ECO:0000256" key="6">
    <source>
        <dbReference type="SAM" id="MobiDB-lite"/>
    </source>
</evidence>
<feature type="region of interest" description="Disordered" evidence="6">
    <location>
        <begin position="257"/>
        <end position="292"/>
    </location>
</feature>
<feature type="transmembrane region" description="Helical" evidence="7">
    <location>
        <begin position="212"/>
        <end position="231"/>
    </location>
</feature>
<evidence type="ECO:0000313" key="9">
    <source>
        <dbReference type="Proteomes" id="UP001359559"/>
    </source>
</evidence>
<evidence type="ECO:0000256" key="4">
    <source>
        <dbReference type="ARBA" id="ARBA00022989"/>
    </source>
</evidence>
<evidence type="ECO:0000256" key="7">
    <source>
        <dbReference type="SAM" id="Phobius"/>
    </source>
</evidence>
<keyword evidence="3 7" id="KW-0812">Transmembrane</keyword>
<evidence type="ECO:0000256" key="5">
    <source>
        <dbReference type="ARBA" id="ARBA00023136"/>
    </source>
</evidence>